<accession>A0A7J6EC46</accession>
<sequence>MVIIKEKERSMVKPSEKTPHRRLWLSMLDLMENPIHNPVVYFFRSSNNNNNNNNKNNFFDANILKQSLSRVLVPFYPIAGRFGVDHSGRTEIDCNEEGVLFVTAETTAVIDDFGDFAPTPILRSLTPTVDYSLGISSYPFLLVQYFRNI</sequence>
<gene>
    <name evidence="4" type="ORF">F8388_026016</name>
</gene>
<keyword evidence="3" id="KW-0012">Acyltransferase</keyword>
<protein>
    <submittedName>
        <fullName evidence="4">Uncharacterized protein</fullName>
    </submittedName>
</protein>
<dbReference type="InterPro" id="IPR023213">
    <property type="entry name" value="CAT-like_dom_sf"/>
</dbReference>
<dbReference type="AlphaFoldDB" id="A0A7J6EC46"/>
<organism evidence="4 5">
    <name type="scientific">Cannabis sativa</name>
    <name type="common">Hemp</name>
    <name type="synonym">Marijuana</name>
    <dbReference type="NCBI Taxonomy" id="3483"/>
    <lineage>
        <taxon>Eukaryota</taxon>
        <taxon>Viridiplantae</taxon>
        <taxon>Streptophyta</taxon>
        <taxon>Embryophyta</taxon>
        <taxon>Tracheophyta</taxon>
        <taxon>Spermatophyta</taxon>
        <taxon>Magnoliopsida</taxon>
        <taxon>eudicotyledons</taxon>
        <taxon>Gunneridae</taxon>
        <taxon>Pentapetalae</taxon>
        <taxon>rosids</taxon>
        <taxon>fabids</taxon>
        <taxon>Rosales</taxon>
        <taxon>Cannabaceae</taxon>
        <taxon>Cannabis</taxon>
    </lineage>
</organism>
<dbReference type="Pfam" id="PF02458">
    <property type="entry name" value="Transferase"/>
    <property type="match status" value="1"/>
</dbReference>
<evidence type="ECO:0000256" key="1">
    <source>
        <dbReference type="ARBA" id="ARBA00009861"/>
    </source>
</evidence>
<name>A0A7J6EC46_CANSA</name>
<dbReference type="PANTHER" id="PTHR31642">
    <property type="entry name" value="TRICHOTHECENE 3-O-ACETYLTRANSFERASE"/>
    <property type="match status" value="1"/>
</dbReference>
<evidence type="ECO:0000313" key="5">
    <source>
        <dbReference type="Proteomes" id="UP000525078"/>
    </source>
</evidence>
<evidence type="ECO:0000256" key="3">
    <source>
        <dbReference type="ARBA" id="ARBA00023315"/>
    </source>
</evidence>
<dbReference type="Gene3D" id="3.30.559.10">
    <property type="entry name" value="Chloramphenicol acetyltransferase-like domain"/>
    <property type="match status" value="1"/>
</dbReference>
<reference evidence="4 5" key="1">
    <citation type="journal article" date="2020" name="bioRxiv">
        <title>Sequence and annotation of 42 cannabis genomes reveals extensive copy number variation in cannabinoid synthesis and pathogen resistance genes.</title>
        <authorList>
            <person name="Mckernan K.J."/>
            <person name="Helbert Y."/>
            <person name="Kane L.T."/>
            <person name="Ebling H."/>
            <person name="Zhang L."/>
            <person name="Liu B."/>
            <person name="Eaton Z."/>
            <person name="Mclaughlin S."/>
            <person name="Kingan S."/>
            <person name="Baybayan P."/>
            <person name="Concepcion G."/>
            <person name="Jordan M."/>
            <person name="Riva A."/>
            <person name="Barbazuk W."/>
            <person name="Harkins T."/>
        </authorList>
    </citation>
    <scope>NUCLEOTIDE SEQUENCE [LARGE SCALE GENOMIC DNA]</scope>
    <source>
        <strain evidence="5">cv. Jamaican Lion 4</strain>
        <tissue evidence="4">Leaf</tissue>
    </source>
</reference>
<dbReference type="EMBL" id="JAATIP010000258">
    <property type="protein sequence ID" value="KAF4356013.1"/>
    <property type="molecule type" value="Genomic_DNA"/>
</dbReference>
<keyword evidence="2" id="KW-0808">Transferase</keyword>
<dbReference type="GO" id="GO:0016747">
    <property type="term" value="F:acyltransferase activity, transferring groups other than amino-acyl groups"/>
    <property type="evidence" value="ECO:0007669"/>
    <property type="project" value="TreeGrafter"/>
</dbReference>
<evidence type="ECO:0000313" key="4">
    <source>
        <dbReference type="EMBL" id="KAF4356013.1"/>
    </source>
</evidence>
<comment type="caution">
    <text evidence="4">The sequence shown here is derived from an EMBL/GenBank/DDBJ whole genome shotgun (WGS) entry which is preliminary data.</text>
</comment>
<dbReference type="PANTHER" id="PTHR31642:SF11">
    <property type="entry name" value="SHIKIMATE O-HYDROXYCINNAMOYLTRANSFERASE"/>
    <property type="match status" value="1"/>
</dbReference>
<dbReference type="Proteomes" id="UP000525078">
    <property type="component" value="Unassembled WGS sequence"/>
</dbReference>
<comment type="similarity">
    <text evidence="1">Belongs to the plant acyltransferase family.</text>
</comment>
<proteinExistence type="inferred from homology"/>
<evidence type="ECO:0000256" key="2">
    <source>
        <dbReference type="ARBA" id="ARBA00022679"/>
    </source>
</evidence>
<dbReference type="InterPro" id="IPR050317">
    <property type="entry name" value="Plant_Fungal_Acyltransferase"/>
</dbReference>